<dbReference type="Proteomes" id="UP000225833">
    <property type="component" value="Unassembled WGS sequence"/>
</dbReference>
<reference evidence="2 3" key="1">
    <citation type="journal article" date="2017" name="Nat. Microbiol.">
        <title>Natural product diversity associated with the nematode symbionts Photorhabdus and Xenorhabdus.</title>
        <authorList>
            <person name="Tobias N.J."/>
            <person name="Wolff H."/>
            <person name="Djahanschiri B."/>
            <person name="Grundmann F."/>
            <person name="Kronenwerth M."/>
            <person name="Shi Y.M."/>
            <person name="Simonyi S."/>
            <person name="Grun P."/>
            <person name="Shapiro-Ilan D."/>
            <person name="Pidot S.J."/>
            <person name="Stinear T.P."/>
            <person name="Ebersberger I."/>
            <person name="Bode H.B."/>
        </authorList>
    </citation>
    <scope>NUCLEOTIDE SEQUENCE [LARGE SCALE GENOMIC DNA]</scope>
    <source>
        <strain evidence="2 3">DSM 16342</strain>
    </source>
</reference>
<accession>A0A2D0IU57</accession>
<evidence type="ECO:0000313" key="2">
    <source>
        <dbReference type="EMBL" id="PHM25399.1"/>
    </source>
</evidence>
<feature type="compositionally biased region" description="Polar residues" evidence="1">
    <location>
        <begin position="1"/>
        <end position="19"/>
    </location>
</feature>
<comment type="caution">
    <text evidence="2">The sequence shown here is derived from an EMBL/GenBank/DDBJ whole genome shotgun (WGS) entry which is preliminary data.</text>
</comment>
<organism evidence="2 3">
    <name type="scientific">Xenorhabdus budapestensis</name>
    <dbReference type="NCBI Taxonomy" id="290110"/>
    <lineage>
        <taxon>Bacteria</taxon>
        <taxon>Pseudomonadati</taxon>
        <taxon>Pseudomonadota</taxon>
        <taxon>Gammaproteobacteria</taxon>
        <taxon>Enterobacterales</taxon>
        <taxon>Morganellaceae</taxon>
        <taxon>Xenorhabdus</taxon>
    </lineage>
</organism>
<feature type="region of interest" description="Disordered" evidence="1">
    <location>
        <begin position="1"/>
        <end position="24"/>
    </location>
</feature>
<evidence type="ECO:0000313" key="3">
    <source>
        <dbReference type="Proteomes" id="UP000225833"/>
    </source>
</evidence>
<sequence length="48" mass="5498">MRNLTKQRQLIAESSQSHTTKVEPLTAAEQINRLSESNKDLLLKSLFE</sequence>
<dbReference type="AlphaFoldDB" id="A0A2D0IU57"/>
<evidence type="ECO:0000256" key="1">
    <source>
        <dbReference type="SAM" id="MobiDB-lite"/>
    </source>
</evidence>
<proteinExistence type="predicted"/>
<protein>
    <submittedName>
        <fullName evidence="2">Uncharacterized protein</fullName>
    </submittedName>
</protein>
<gene>
    <name evidence="2" type="ORF">Xbud_02971</name>
</gene>
<name>A0A2D0IU57_XENBU</name>
<dbReference type="EMBL" id="NIBS01000019">
    <property type="protein sequence ID" value="PHM25399.1"/>
    <property type="molecule type" value="Genomic_DNA"/>
</dbReference>